<evidence type="ECO:0000256" key="1">
    <source>
        <dbReference type="SAM" id="MobiDB-lite"/>
    </source>
</evidence>
<evidence type="ECO:0000256" key="2">
    <source>
        <dbReference type="SAM" id="Phobius"/>
    </source>
</evidence>
<dbReference type="EMBL" id="JALBUS010000002">
    <property type="protein sequence ID" value="MDX8416590.1"/>
    <property type="molecule type" value="Genomic_DNA"/>
</dbReference>
<feature type="transmembrane region" description="Helical" evidence="2">
    <location>
        <begin position="82"/>
        <end position="103"/>
    </location>
</feature>
<organism evidence="3 4">
    <name type="scientific">Absicoccus intestinalis</name>
    <dbReference type="NCBI Taxonomy" id="2926319"/>
    <lineage>
        <taxon>Bacteria</taxon>
        <taxon>Bacillati</taxon>
        <taxon>Bacillota</taxon>
        <taxon>Erysipelotrichia</taxon>
        <taxon>Erysipelotrichales</taxon>
        <taxon>Erysipelotrichaceae</taxon>
        <taxon>Absicoccus</taxon>
    </lineage>
</organism>
<dbReference type="Proteomes" id="UP001285244">
    <property type="component" value="Unassembled WGS sequence"/>
</dbReference>
<keyword evidence="2" id="KW-0812">Transmembrane</keyword>
<feature type="compositionally biased region" description="Acidic residues" evidence="1">
    <location>
        <begin position="45"/>
        <end position="70"/>
    </location>
</feature>
<feature type="region of interest" description="Disordered" evidence="1">
    <location>
        <begin position="44"/>
        <end position="75"/>
    </location>
</feature>
<keyword evidence="4" id="KW-1185">Reference proteome</keyword>
<proteinExistence type="predicted"/>
<comment type="caution">
    <text evidence="3">The sequence shown here is derived from an EMBL/GenBank/DDBJ whole genome shotgun (WGS) entry which is preliminary data.</text>
</comment>
<protein>
    <submittedName>
        <fullName evidence="3">Uncharacterized protein</fullName>
    </submittedName>
</protein>
<evidence type="ECO:0000313" key="3">
    <source>
        <dbReference type="EMBL" id="MDX8416590.1"/>
    </source>
</evidence>
<reference evidence="3 4" key="1">
    <citation type="submission" date="2022-03" db="EMBL/GenBank/DDBJ databases">
        <title>Novel taxa within the pig intestine.</title>
        <authorList>
            <person name="Wylensek D."/>
            <person name="Bishof K."/>
            <person name="Afrizal A."/>
            <person name="Clavel T."/>
        </authorList>
    </citation>
    <scope>NUCLEOTIDE SEQUENCE [LARGE SCALE GENOMIC DNA]</scope>
    <source>
        <strain evidence="3 4">Cla-KB-P134</strain>
    </source>
</reference>
<sequence>MKTENTIAKILKFGSIFLFVIAVAGSIMLSYVETTDYSNLYDDYKYDDDDYDYSDDDYDYSDDDYSDDEKPETTTEFDSSSFVRYLFESTIACTLIFAFGELIEQTSQTRKHVEEMERVLNGKTAHDILEDK</sequence>
<evidence type="ECO:0000313" key="4">
    <source>
        <dbReference type="Proteomes" id="UP001285244"/>
    </source>
</evidence>
<dbReference type="RefSeq" id="WP_320324925.1">
    <property type="nucleotide sequence ID" value="NZ_JALBUS010000002.1"/>
</dbReference>
<feature type="transmembrane region" description="Helical" evidence="2">
    <location>
        <begin position="12"/>
        <end position="32"/>
    </location>
</feature>
<gene>
    <name evidence="3" type="ORF">MOZ64_01865</name>
</gene>
<name>A0ABU4WM18_9FIRM</name>
<keyword evidence="2" id="KW-0472">Membrane</keyword>
<accession>A0ABU4WM18</accession>
<keyword evidence="2" id="KW-1133">Transmembrane helix</keyword>